<gene>
    <name evidence="1" type="ORF">DPMN_066728</name>
</gene>
<proteinExistence type="predicted"/>
<evidence type="ECO:0000313" key="1">
    <source>
        <dbReference type="EMBL" id="KAH3707327.1"/>
    </source>
</evidence>
<accession>A0A9D4BT39</accession>
<sequence length="59" mass="6428">MSDDPSDVCLHRQHVLLAPSKILVLTPHACLLTLLTQLPTAASMSDAQSDVCHHDNMHV</sequence>
<evidence type="ECO:0000313" key="2">
    <source>
        <dbReference type="Proteomes" id="UP000828390"/>
    </source>
</evidence>
<dbReference type="Proteomes" id="UP000828390">
    <property type="component" value="Unassembled WGS sequence"/>
</dbReference>
<keyword evidence="2" id="KW-1185">Reference proteome</keyword>
<organism evidence="1 2">
    <name type="scientific">Dreissena polymorpha</name>
    <name type="common">Zebra mussel</name>
    <name type="synonym">Mytilus polymorpha</name>
    <dbReference type="NCBI Taxonomy" id="45954"/>
    <lineage>
        <taxon>Eukaryota</taxon>
        <taxon>Metazoa</taxon>
        <taxon>Spiralia</taxon>
        <taxon>Lophotrochozoa</taxon>
        <taxon>Mollusca</taxon>
        <taxon>Bivalvia</taxon>
        <taxon>Autobranchia</taxon>
        <taxon>Heteroconchia</taxon>
        <taxon>Euheterodonta</taxon>
        <taxon>Imparidentia</taxon>
        <taxon>Neoheterodontei</taxon>
        <taxon>Myida</taxon>
        <taxon>Dreissenoidea</taxon>
        <taxon>Dreissenidae</taxon>
        <taxon>Dreissena</taxon>
    </lineage>
</organism>
<protein>
    <submittedName>
        <fullName evidence="1">Uncharacterized protein</fullName>
    </submittedName>
</protein>
<dbReference type="EMBL" id="JAIWYP010000014">
    <property type="protein sequence ID" value="KAH3707327.1"/>
    <property type="molecule type" value="Genomic_DNA"/>
</dbReference>
<name>A0A9D4BT39_DREPO</name>
<reference evidence="1" key="1">
    <citation type="journal article" date="2019" name="bioRxiv">
        <title>The Genome of the Zebra Mussel, Dreissena polymorpha: A Resource for Invasive Species Research.</title>
        <authorList>
            <person name="McCartney M.A."/>
            <person name="Auch B."/>
            <person name="Kono T."/>
            <person name="Mallez S."/>
            <person name="Zhang Y."/>
            <person name="Obille A."/>
            <person name="Becker A."/>
            <person name="Abrahante J.E."/>
            <person name="Garbe J."/>
            <person name="Badalamenti J.P."/>
            <person name="Herman A."/>
            <person name="Mangelson H."/>
            <person name="Liachko I."/>
            <person name="Sullivan S."/>
            <person name="Sone E.D."/>
            <person name="Koren S."/>
            <person name="Silverstein K.A.T."/>
            <person name="Beckman K.B."/>
            <person name="Gohl D.M."/>
        </authorList>
    </citation>
    <scope>NUCLEOTIDE SEQUENCE</scope>
    <source>
        <strain evidence="1">Duluth1</strain>
        <tissue evidence="1">Whole animal</tissue>
    </source>
</reference>
<comment type="caution">
    <text evidence="1">The sequence shown here is derived from an EMBL/GenBank/DDBJ whole genome shotgun (WGS) entry which is preliminary data.</text>
</comment>
<dbReference type="AlphaFoldDB" id="A0A9D4BT39"/>
<reference evidence="1" key="2">
    <citation type="submission" date="2020-11" db="EMBL/GenBank/DDBJ databases">
        <authorList>
            <person name="McCartney M.A."/>
            <person name="Auch B."/>
            <person name="Kono T."/>
            <person name="Mallez S."/>
            <person name="Becker A."/>
            <person name="Gohl D.M."/>
            <person name="Silverstein K.A.T."/>
            <person name="Koren S."/>
            <person name="Bechman K.B."/>
            <person name="Herman A."/>
            <person name="Abrahante J.E."/>
            <person name="Garbe J."/>
        </authorList>
    </citation>
    <scope>NUCLEOTIDE SEQUENCE</scope>
    <source>
        <strain evidence="1">Duluth1</strain>
        <tissue evidence="1">Whole animal</tissue>
    </source>
</reference>